<evidence type="ECO:0000313" key="3">
    <source>
        <dbReference type="EMBL" id="MBE9660656.1"/>
    </source>
</evidence>
<keyword evidence="1" id="KW-0732">Signal</keyword>
<evidence type="ECO:0000313" key="4">
    <source>
        <dbReference type="Proteomes" id="UP000622475"/>
    </source>
</evidence>
<dbReference type="Pfam" id="PF10988">
    <property type="entry name" value="DUF2807"/>
    <property type="match status" value="1"/>
</dbReference>
<accession>A0A929KSE7</accession>
<organism evidence="3 4">
    <name type="scientific">Mucilaginibacter myungsuensis</name>
    <dbReference type="NCBI Taxonomy" id="649104"/>
    <lineage>
        <taxon>Bacteria</taxon>
        <taxon>Pseudomonadati</taxon>
        <taxon>Bacteroidota</taxon>
        <taxon>Sphingobacteriia</taxon>
        <taxon>Sphingobacteriales</taxon>
        <taxon>Sphingobacteriaceae</taxon>
        <taxon>Mucilaginibacter</taxon>
    </lineage>
</organism>
<dbReference type="EMBL" id="JADFFL010000001">
    <property type="protein sequence ID" value="MBE9660656.1"/>
    <property type="molecule type" value="Genomic_DNA"/>
</dbReference>
<comment type="caution">
    <text evidence="3">The sequence shown here is derived from an EMBL/GenBank/DDBJ whole genome shotgun (WGS) entry which is preliminary data.</text>
</comment>
<reference evidence="3" key="1">
    <citation type="submission" date="2020-10" db="EMBL/GenBank/DDBJ databases">
        <title>Mucilaginibacter mali sp. nov., isolated from rhizosphere soil of apple orchard.</title>
        <authorList>
            <person name="Lee J.-S."/>
            <person name="Kim H.S."/>
            <person name="Kim J.-S."/>
        </authorList>
    </citation>
    <scope>NUCLEOTIDE SEQUENCE</scope>
    <source>
        <strain evidence="3">KCTC 22746</strain>
    </source>
</reference>
<dbReference type="Gene3D" id="2.160.20.120">
    <property type="match status" value="1"/>
</dbReference>
<dbReference type="Proteomes" id="UP000622475">
    <property type="component" value="Unassembled WGS sequence"/>
</dbReference>
<dbReference type="AlphaFoldDB" id="A0A929KSE7"/>
<gene>
    <name evidence="3" type="ORF">IRJ16_02065</name>
</gene>
<proteinExistence type="predicted"/>
<feature type="chain" id="PRO_5037681113" evidence="1">
    <location>
        <begin position="22"/>
        <end position="238"/>
    </location>
</feature>
<dbReference type="InterPro" id="IPR021255">
    <property type="entry name" value="DUF2807"/>
</dbReference>
<keyword evidence="4" id="KW-1185">Reference proteome</keyword>
<protein>
    <submittedName>
        <fullName evidence="3">DUF2807 domain-containing protein</fullName>
    </submittedName>
</protein>
<feature type="signal peptide" evidence="1">
    <location>
        <begin position="1"/>
        <end position="21"/>
    </location>
</feature>
<dbReference type="RefSeq" id="WP_194109851.1">
    <property type="nucleotide sequence ID" value="NZ_JADFFL010000001.1"/>
</dbReference>
<dbReference type="PROSITE" id="PS51257">
    <property type="entry name" value="PROKAR_LIPOPROTEIN"/>
    <property type="match status" value="1"/>
</dbReference>
<name>A0A929KSE7_9SPHI</name>
<evidence type="ECO:0000259" key="2">
    <source>
        <dbReference type="Pfam" id="PF10988"/>
    </source>
</evidence>
<sequence>MRTLKTTIALLALLSVATVQSCRMRCKRGTGDMATDNRTVAAFTNINVSGDYKVTLKQDSSFSVSVTADDNLMEFIKTDVSGDELRIKTTRKICSRKQIEVVIGVKDLEELKSSGAIEVTSLGKLNVKDLSLNFSGATKGNLDISAAQLTTKGSGATELTLIGQASRHMVELTGAGKLDAFDLVVGTYDLETTGASKCKINVLNELNVHTTGAGEIEYKGQPTVNSKKTGAASIKQVN</sequence>
<feature type="domain" description="Putative auto-transporter adhesin head GIN" evidence="2">
    <location>
        <begin position="42"/>
        <end position="222"/>
    </location>
</feature>
<evidence type="ECO:0000256" key="1">
    <source>
        <dbReference type="SAM" id="SignalP"/>
    </source>
</evidence>